<reference evidence="12 13" key="1">
    <citation type="submission" date="2017-11" db="EMBL/GenBank/DDBJ databases">
        <title>Animal gut microbial communities from fecal samples from Wisconsin, USA.</title>
        <authorList>
            <person name="Neumann A."/>
        </authorList>
    </citation>
    <scope>NUCLEOTIDE SEQUENCE [LARGE SCALE GENOMIC DNA]</scope>
    <source>
        <strain evidence="12 13">UWS3</strain>
    </source>
</reference>
<dbReference type="Proteomes" id="UP000231134">
    <property type="component" value="Unassembled WGS sequence"/>
</dbReference>
<comment type="caution">
    <text evidence="12">The sequence shown here is derived from an EMBL/GenBank/DDBJ whole genome shotgun (WGS) entry which is preliminary data.</text>
</comment>
<dbReference type="EMBL" id="PGEX01000001">
    <property type="protein sequence ID" value="PJJ42707.1"/>
    <property type="molecule type" value="Genomic_DNA"/>
</dbReference>
<keyword evidence="13" id="KW-1185">Reference proteome</keyword>
<gene>
    <name evidence="12" type="ORF">BGX16_2751</name>
</gene>
<feature type="coiled-coil region" evidence="10">
    <location>
        <begin position="296"/>
        <end position="368"/>
    </location>
</feature>
<evidence type="ECO:0000256" key="9">
    <source>
        <dbReference type="PIRNR" id="PIRNR003128"/>
    </source>
</evidence>
<evidence type="ECO:0000256" key="3">
    <source>
        <dbReference type="ARBA" id="ARBA00021315"/>
    </source>
</evidence>
<evidence type="ECO:0000256" key="7">
    <source>
        <dbReference type="ARBA" id="ARBA00023204"/>
    </source>
</evidence>
<dbReference type="PANTHER" id="PTHR11059">
    <property type="entry name" value="DNA REPAIR PROTEIN RECN"/>
    <property type="match status" value="1"/>
</dbReference>
<name>A0A2M9AAR8_9BACT</name>
<feature type="domain" description="RecF/RecN/SMC N-terminal" evidence="11">
    <location>
        <begin position="1"/>
        <end position="508"/>
    </location>
</feature>
<keyword evidence="4" id="KW-0547">Nucleotide-binding</keyword>
<evidence type="ECO:0000313" key="13">
    <source>
        <dbReference type="Proteomes" id="UP000231134"/>
    </source>
</evidence>
<dbReference type="AlphaFoldDB" id="A0A2M9AAR8"/>
<dbReference type="GO" id="GO:0043590">
    <property type="term" value="C:bacterial nucleoid"/>
    <property type="evidence" value="ECO:0007669"/>
    <property type="project" value="TreeGrafter"/>
</dbReference>
<dbReference type="NCBIfam" id="TIGR00634">
    <property type="entry name" value="recN"/>
    <property type="match status" value="1"/>
</dbReference>
<evidence type="ECO:0000256" key="5">
    <source>
        <dbReference type="ARBA" id="ARBA00022763"/>
    </source>
</evidence>
<dbReference type="InterPro" id="IPR003395">
    <property type="entry name" value="RecF/RecN/SMC_N"/>
</dbReference>
<organism evidence="12 13">
    <name type="scientific">Hallerella succinigenes</name>
    <dbReference type="NCBI Taxonomy" id="1896222"/>
    <lineage>
        <taxon>Bacteria</taxon>
        <taxon>Pseudomonadati</taxon>
        <taxon>Fibrobacterota</taxon>
        <taxon>Fibrobacteria</taxon>
        <taxon>Fibrobacterales</taxon>
        <taxon>Fibrobacteraceae</taxon>
        <taxon>Hallerella</taxon>
    </lineage>
</organism>
<dbReference type="GO" id="GO:0006310">
    <property type="term" value="P:DNA recombination"/>
    <property type="evidence" value="ECO:0007669"/>
    <property type="project" value="InterPro"/>
</dbReference>
<dbReference type="GO" id="GO:0005524">
    <property type="term" value="F:ATP binding"/>
    <property type="evidence" value="ECO:0007669"/>
    <property type="project" value="UniProtKB-KW"/>
</dbReference>
<evidence type="ECO:0000259" key="11">
    <source>
        <dbReference type="Pfam" id="PF02463"/>
    </source>
</evidence>
<evidence type="ECO:0000313" key="12">
    <source>
        <dbReference type="EMBL" id="PJJ42707.1"/>
    </source>
</evidence>
<evidence type="ECO:0000256" key="2">
    <source>
        <dbReference type="ARBA" id="ARBA00009441"/>
    </source>
</evidence>
<comment type="function">
    <text evidence="1 9">May be involved in recombinational repair of damaged DNA.</text>
</comment>
<dbReference type="Pfam" id="PF02463">
    <property type="entry name" value="SMC_N"/>
    <property type="match status" value="1"/>
</dbReference>
<dbReference type="PANTHER" id="PTHR11059:SF0">
    <property type="entry name" value="DNA REPAIR PROTEIN RECN"/>
    <property type="match status" value="1"/>
</dbReference>
<dbReference type="InterPro" id="IPR027417">
    <property type="entry name" value="P-loop_NTPase"/>
</dbReference>
<protein>
    <recommendedName>
        <fullName evidence="3 9">DNA repair protein RecN</fullName>
    </recommendedName>
    <alternativeName>
        <fullName evidence="8 9">Recombination protein N</fullName>
    </alternativeName>
</protein>
<dbReference type="InterPro" id="IPR004604">
    <property type="entry name" value="DNA_recomb/repair_RecN"/>
</dbReference>
<dbReference type="PIRSF" id="PIRSF003128">
    <property type="entry name" value="RecN"/>
    <property type="match status" value="1"/>
</dbReference>
<evidence type="ECO:0000256" key="6">
    <source>
        <dbReference type="ARBA" id="ARBA00022840"/>
    </source>
</evidence>
<dbReference type="CDD" id="cd03241">
    <property type="entry name" value="ABC_RecN"/>
    <property type="match status" value="2"/>
</dbReference>
<comment type="similarity">
    <text evidence="2 9">Belongs to the RecN family.</text>
</comment>
<evidence type="ECO:0000256" key="8">
    <source>
        <dbReference type="ARBA" id="ARBA00033408"/>
    </source>
</evidence>
<keyword evidence="6" id="KW-0067">ATP-binding</keyword>
<dbReference type="RefSeq" id="WP_100426553.1">
    <property type="nucleotide sequence ID" value="NZ_PGEX01000001.1"/>
</dbReference>
<keyword evidence="7 9" id="KW-0234">DNA repair</keyword>
<proteinExistence type="inferred from homology"/>
<keyword evidence="5 9" id="KW-0227">DNA damage</keyword>
<dbReference type="SUPFAM" id="SSF52540">
    <property type="entry name" value="P-loop containing nucleoside triphosphate hydrolases"/>
    <property type="match status" value="1"/>
</dbReference>
<evidence type="ECO:0000256" key="1">
    <source>
        <dbReference type="ARBA" id="ARBA00003618"/>
    </source>
</evidence>
<dbReference type="Gene3D" id="3.40.50.300">
    <property type="entry name" value="P-loop containing nucleotide triphosphate hydrolases"/>
    <property type="match status" value="2"/>
</dbReference>
<feature type="coiled-coil region" evidence="10">
    <location>
        <begin position="166"/>
        <end position="214"/>
    </location>
</feature>
<dbReference type="OrthoDB" id="9806954at2"/>
<accession>A0A2M9AAR8</accession>
<sequence length="553" mass="61193">MLEQLTIRNFALIEETQVQFGTGFSAITGETGAGKSVLMGALRVVVGGKTLPAMIRHGADKATVEATFDISDNAEAKKILAAEEIDADDELIIQREILSGGKNRTRVNGVIIKQGTLQNLGETLIQMHGQSDQLLLRDLRIQLKLLDDYCACEPELAAYSETWSTWNKLKEELEKTEENARNLAEQKEFLTFQKNELEKAKLRAGEEAELEEKTSAASKSEAKMHAIEELSKLFDGENGLLSQFEVFQSKIRQFSSKLPEMEEWAVKLGDAYDSLSFIEDALREAEESSELDPAELDRANTRLAQIQRLKRKYRTDEAGLIDLYARRKQELESLENLDADLAEIRKNIQKAEEKLAVAASALSEKRKAGKQTLDAKVAEVLHSLGMPKATFNTDITEEAYSATGKDRVEFCMAPNLGEGQKPLRVAVSGGELSRVLLAFKSVMAEQDHVPVLVFDEVDSGISGEIGNNVGEALRNIGKYHQVLAITHLQQVACRAQSHLAVEKHENGEARTISNVKLLSYNERIVEIARMLGDAKSPTSLAHAKELLEEANAS</sequence>
<keyword evidence="10" id="KW-0175">Coiled coil</keyword>
<evidence type="ECO:0000256" key="10">
    <source>
        <dbReference type="SAM" id="Coils"/>
    </source>
</evidence>
<dbReference type="GO" id="GO:0009432">
    <property type="term" value="P:SOS response"/>
    <property type="evidence" value="ECO:0007669"/>
    <property type="project" value="TreeGrafter"/>
</dbReference>
<evidence type="ECO:0000256" key="4">
    <source>
        <dbReference type="ARBA" id="ARBA00022741"/>
    </source>
</evidence>
<dbReference type="GO" id="GO:0006281">
    <property type="term" value="P:DNA repair"/>
    <property type="evidence" value="ECO:0007669"/>
    <property type="project" value="UniProtKB-KW"/>
</dbReference>